<dbReference type="EMBL" id="CP029788">
    <property type="protein sequence ID" value="AWT43188.1"/>
    <property type="molecule type" value="Genomic_DNA"/>
</dbReference>
<proteinExistence type="predicted"/>
<sequence>MDQPVHLLATERGMRAYVTAPKPSDTAAWTRALEALRSADVWGSTDAHGTPEIWAEIREGEQP</sequence>
<protein>
    <submittedName>
        <fullName evidence="1">Uncharacterized protein</fullName>
    </submittedName>
</protein>
<dbReference type="KEGG" id="sact:DMT42_13225"/>
<gene>
    <name evidence="1" type="ORF">DMT42_13225</name>
</gene>
<organism evidence="1 2">
    <name type="scientific">Streptomyces actuosus</name>
    <dbReference type="NCBI Taxonomy" id="1885"/>
    <lineage>
        <taxon>Bacteria</taxon>
        <taxon>Bacillati</taxon>
        <taxon>Actinomycetota</taxon>
        <taxon>Actinomycetes</taxon>
        <taxon>Kitasatosporales</taxon>
        <taxon>Streptomycetaceae</taxon>
        <taxon>Streptomyces</taxon>
    </lineage>
</organism>
<dbReference type="AlphaFoldDB" id="A0A2U9P232"/>
<name>A0A2U9P232_STRAS</name>
<evidence type="ECO:0000313" key="2">
    <source>
        <dbReference type="Proteomes" id="UP000247634"/>
    </source>
</evidence>
<accession>A0A2U9P232</accession>
<dbReference type="Proteomes" id="UP000247634">
    <property type="component" value="Chromosome"/>
</dbReference>
<reference evidence="1 2" key="1">
    <citation type="submission" date="2018-06" db="EMBL/GenBank/DDBJ databases">
        <title>The complete genome sequence of a nosiheptide producer Streptomyces actuosus ATCC 25421: deducing the ability of producing a new class III lantibiotics.</title>
        <authorList>
            <person name="Liu W."/>
            <person name="Sun F."/>
            <person name="Hu Y."/>
        </authorList>
    </citation>
    <scope>NUCLEOTIDE SEQUENCE [LARGE SCALE GENOMIC DNA]</scope>
    <source>
        <strain evidence="1 2">ATCC 25421</strain>
    </source>
</reference>
<keyword evidence="2" id="KW-1185">Reference proteome</keyword>
<evidence type="ECO:0000313" key="1">
    <source>
        <dbReference type="EMBL" id="AWT43188.1"/>
    </source>
</evidence>
<dbReference type="RefSeq" id="WP_110628108.1">
    <property type="nucleotide sequence ID" value="NZ_CP029788.1"/>
</dbReference>